<sequence>MYQNLKYLIKYSVHLYVYLPPYLRKEAYNKLTSRWGSHDDILATLAPFAFRNTKYFKMGKNLLDTSVSDSTYFSVNIDQIETIPSYQKKAERLTDAHNLLRLKLLFIVEQLQQRLRRFIDDSIVIDIFTDLKANKWHIGAWLTLCYREQFSFRVKRRIIGKFLHCLFK</sequence>
<gene>
    <name evidence="1" type="ORF">HMPREF0661_01530</name>
</gene>
<evidence type="ECO:0000313" key="2">
    <source>
        <dbReference type="Proteomes" id="UP000029578"/>
    </source>
</evidence>
<organism evidence="1 2">
    <name type="scientific">Prevotella melaninogenica DNF00666</name>
    <dbReference type="NCBI Taxonomy" id="1401073"/>
    <lineage>
        <taxon>Bacteria</taxon>
        <taxon>Pseudomonadati</taxon>
        <taxon>Bacteroidota</taxon>
        <taxon>Bacteroidia</taxon>
        <taxon>Bacteroidales</taxon>
        <taxon>Prevotellaceae</taxon>
        <taxon>Prevotella</taxon>
    </lineage>
</organism>
<dbReference type="AlphaFoldDB" id="A0A096B8L1"/>
<dbReference type="Proteomes" id="UP000029578">
    <property type="component" value="Unassembled WGS sequence"/>
</dbReference>
<evidence type="ECO:0000313" key="1">
    <source>
        <dbReference type="EMBL" id="KGF55370.1"/>
    </source>
</evidence>
<accession>A0A096B8L1</accession>
<name>A0A096B8L1_9BACT</name>
<comment type="caution">
    <text evidence="1">The sequence shown here is derived from an EMBL/GenBank/DDBJ whole genome shotgun (WGS) entry which is preliminary data.</text>
</comment>
<proteinExistence type="predicted"/>
<reference evidence="1 2" key="1">
    <citation type="submission" date="2014-07" db="EMBL/GenBank/DDBJ databases">
        <authorList>
            <person name="McCorrison J."/>
            <person name="Sanka R."/>
            <person name="Torralba M."/>
            <person name="Gillis M."/>
            <person name="Haft D.H."/>
            <person name="Methe B."/>
            <person name="Sutton G."/>
            <person name="Nelson K.E."/>
        </authorList>
    </citation>
    <scope>NUCLEOTIDE SEQUENCE [LARGE SCALE GENOMIC DNA]</scope>
    <source>
        <strain evidence="1 2">DNF00666</strain>
    </source>
</reference>
<protein>
    <submittedName>
        <fullName evidence="1">Uncharacterized protein</fullName>
    </submittedName>
</protein>
<dbReference type="EMBL" id="JRNS01000102">
    <property type="protein sequence ID" value="KGF55370.1"/>
    <property type="molecule type" value="Genomic_DNA"/>
</dbReference>